<evidence type="ECO:0000313" key="2">
    <source>
        <dbReference type="Proteomes" id="UP000033385"/>
    </source>
</evidence>
<dbReference type="AlphaFoldDB" id="A0A0F3NF12"/>
<organism evidence="1 2">
    <name type="scientific">Anaplasma phagocytophilum str. ApNP</name>
    <dbReference type="NCBI Taxonomy" id="1359153"/>
    <lineage>
        <taxon>Bacteria</taxon>
        <taxon>Pseudomonadati</taxon>
        <taxon>Pseudomonadota</taxon>
        <taxon>Alphaproteobacteria</taxon>
        <taxon>Rickettsiales</taxon>
        <taxon>Anaplasmataceae</taxon>
        <taxon>Anaplasma</taxon>
        <taxon>phagocytophilum group</taxon>
    </lineage>
</organism>
<gene>
    <name evidence="1" type="ORF">APHNP_0084</name>
</gene>
<evidence type="ECO:0000313" key="1">
    <source>
        <dbReference type="EMBL" id="KJV66287.1"/>
    </source>
</evidence>
<accession>A0A0F3NF12</accession>
<comment type="caution">
    <text evidence="1">The sequence shown here is derived from an EMBL/GenBank/DDBJ whole genome shotgun (WGS) entry which is preliminary data.</text>
</comment>
<dbReference type="EMBL" id="LANW01000001">
    <property type="protein sequence ID" value="KJV66287.1"/>
    <property type="molecule type" value="Genomic_DNA"/>
</dbReference>
<dbReference type="PATRIC" id="fig|1359153.3.peg.91"/>
<sequence length="52" mass="6232">MPPLIFYHIDFEECCLLYSGHYYEKACVLKKPLSREIITSLQHKLLQQLYKS</sequence>
<protein>
    <submittedName>
        <fullName evidence="1">Uncharacterized protein</fullName>
    </submittedName>
</protein>
<proteinExistence type="predicted"/>
<dbReference type="Proteomes" id="UP000033385">
    <property type="component" value="Unassembled WGS sequence"/>
</dbReference>
<reference evidence="1 2" key="1">
    <citation type="submission" date="2015-01" db="EMBL/GenBank/DDBJ databases">
        <title>Genome Sequencing of Rickettsiales.</title>
        <authorList>
            <person name="Daugherty S.C."/>
            <person name="Su Q."/>
            <person name="Abolude K."/>
            <person name="Beier-Sexton M."/>
            <person name="Carlyon J.A."/>
            <person name="Carter R."/>
            <person name="Day N.P."/>
            <person name="Dumler S.J."/>
            <person name="Dyachenko V."/>
            <person name="Godinez A."/>
            <person name="Kurtti T.J."/>
            <person name="Lichay M."/>
            <person name="Mullins K.E."/>
            <person name="Ott S."/>
            <person name="Pappas-Brown V."/>
            <person name="Paris D.H."/>
            <person name="Patel P."/>
            <person name="Richards A.L."/>
            <person name="Sadzewicz L."/>
            <person name="Sears K."/>
            <person name="Seidman D."/>
            <person name="Sengamalay N."/>
            <person name="Stenos J."/>
            <person name="Tallon L.J."/>
            <person name="Vincent G."/>
            <person name="Fraser C.M."/>
            <person name="Munderloh U."/>
            <person name="Dunning-Hotopp J.C."/>
        </authorList>
    </citation>
    <scope>NUCLEOTIDE SEQUENCE [LARGE SCALE GENOMIC DNA]</scope>
    <source>
        <strain evidence="1 2">ApNP</strain>
    </source>
</reference>
<name>A0A0F3NF12_ANAPH</name>